<dbReference type="Gene3D" id="3.40.50.300">
    <property type="entry name" value="P-loop containing nucleotide triphosphate hydrolases"/>
    <property type="match status" value="1"/>
</dbReference>
<name>A0A841HWG7_9DEIO</name>
<sequence>MKLIERYAAGDLRALARLITVVESGLPEAGALLRAARRLGRRSRVVGITGSPGSGKSTLTDALIAQLRAAGQTVAVAAVDPSSPFSGGAILGDRIRMLRHHADTGVFVRSMASRGALGGLSNRTLQVLALLENFGFDYVFIETVGVGQSEVDIARVADHTVLVLTPNQGDAVQAFKAGVMEIADVFVVNKSDLPGASRLVRELRAAQGLAAHTAEDWLAPVVQTTASDGSGVDTLLARLEAHRAHLGEVRLEARRLERTRFEVRLQVHERVLRAAQAAEEDALRRILKGEASPEELADRLLSLEEVQTQPLR</sequence>
<dbReference type="EMBL" id="JACHHG010000002">
    <property type="protein sequence ID" value="MBB6097193.1"/>
    <property type="molecule type" value="Genomic_DNA"/>
</dbReference>
<dbReference type="GO" id="GO:0016301">
    <property type="term" value="F:kinase activity"/>
    <property type="evidence" value="ECO:0007669"/>
    <property type="project" value="UniProtKB-KW"/>
</dbReference>
<dbReference type="NCBIfam" id="TIGR00750">
    <property type="entry name" value="lao"/>
    <property type="match status" value="1"/>
</dbReference>
<dbReference type="InterPro" id="IPR027417">
    <property type="entry name" value="P-loop_NTPase"/>
</dbReference>
<evidence type="ECO:0000259" key="6">
    <source>
        <dbReference type="SMART" id="SM00382"/>
    </source>
</evidence>
<keyword evidence="8" id="KW-1185">Reference proteome</keyword>
<dbReference type="SMART" id="SM00382">
    <property type="entry name" value="AAA"/>
    <property type="match status" value="1"/>
</dbReference>
<dbReference type="EC" id="2.7.-.-" evidence="7"/>
<feature type="domain" description="AAA+ ATPase" evidence="6">
    <location>
        <begin position="42"/>
        <end position="257"/>
    </location>
</feature>
<dbReference type="Proteomes" id="UP000569951">
    <property type="component" value="Unassembled WGS sequence"/>
</dbReference>
<dbReference type="RefSeq" id="WP_183984380.1">
    <property type="nucleotide sequence ID" value="NZ_JACHHG010000002.1"/>
</dbReference>
<evidence type="ECO:0000313" key="8">
    <source>
        <dbReference type="Proteomes" id="UP000569951"/>
    </source>
</evidence>
<dbReference type="SUPFAM" id="SSF52540">
    <property type="entry name" value="P-loop containing nucleoside triphosphate hydrolases"/>
    <property type="match status" value="1"/>
</dbReference>
<comment type="similarity">
    <text evidence="1">Belongs to the SIMIBI class G3E GTPase family. ArgK/MeaB subfamily.</text>
</comment>
<comment type="caution">
    <text evidence="7">The sequence shown here is derived from an EMBL/GenBank/DDBJ whole genome shotgun (WGS) entry which is preliminary data.</text>
</comment>
<evidence type="ECO:0000256" key="2">
    <source>
        <dbReference type="ARBA" id="ARBA00022741"/>
    </source>
</evidence>
<protein>
    <submittedName>
        <fullName evidence="7">LAO/AO transport system kinase</fullName>
        <ecNumber evidence="7">2.7.-.-</ecNumber>
    </submittedName>
</protein>
<keyword evidence="7" id="KW-0418">Kinase</keyword>
<dbReference type="AlphaFoldDB" id="A0A841HWG7"/>
<keyword evidence="7" id="KW-0808">Transferase</keyword>
<evidence type="ECO:0000256" key="1">
    <source>
        <dbReference type="ARBA" id="ARBA00009625"/>
    </source>
</evidence>
<keyword evidence="5" id="KW-0143">Chaperone</keyword>
<keyword evidence="2" id="KW-0547">Nucleotide-binding</keyword>
<evidence type="ECO:0000313" key="7">
    <source>
        <dbReference type="EMBL" id="MBB6097193.1"/>
    </source>
</evidence>
<dbReference type="GO" id="GO:0005525">
    <property type="term" value="F:GTP binding"/>
    <property type="evidence" value="ECO:0007669"/>
    <property type="project" value="UniProtKB-KW"/>
</dbReference>
<accession>A0A841HWG7</accession>
<dbReference type="InterPro" id="IPR005129">
    <property type="entry name" value="GTPase_ArgK"/>
</dbReference>
<evidence type="ECO:0000256" key="5">
    <source>
        <dbReference type="ARBA" id="ARBA00023186"/>
    </source>
</evidence>
<reference evidence="7 8" key="1">
    <citation type="submission" date="2020-08" db="EMBL/GenBank/DDBJ databases">
        <title>Genomic Encyclopedia of Type Strains, Phase IV (KMG-IV): sequencing the most valuable type-strain genomes for metagenomic binning, comparative biology and taxonomic classification.</title>
        <authorList>
            <person name="Goeker M."/>
        </authorList>
    </citation>
    <scope>NUCLEOTIDE SEQUENCE [LARGE SCALE GENOMIC DNA]</scope>
    <source>
        <strain evidence="7 8">DSM 21458</strain>
    </source>
</reference>
<dbReference type="InterPro" id="IPR052040">
    <property type="entry name" value="GTPase/Isobutyryl-CoA_mutase"/>
</dbReference>
<evidence type="ECO:0000256" key="3">
    <source>
        <dbReference type="ARBA" id="ARBA00022801"/>
    </source>
</evidence>
<keyword evidence="3" id="KW-0378">Hydrolase</keyword>
<dbReference type="InterPro" id="IPR003593">
    <property type="entry name" value="AAA+_ATPase"/>
</dbReference>
<dbReference type="GO" id="GO:0003924">
    <property type="term" value="F:GTPase activity"/>
    <property type="evidence" value="ECO:0007669"/>
    <property type="project" value="InterPro"/>
</dbReference>
<keyword evidence="4" id="KW-0342">GTP-binding</keyword>
<evidence type="ECO:0000256" key="4">
    <source>
        <dbReference type="ARBA" id="ARBA00023134"/>
    </source>
</evidence>
<dbReference type="CDD" id="cd03114">
    <property type="entry name" value="MMAA-like"/>
    <property type="match status" value="1"/>
</dbReference>
<dbReference type="PANTHER" id="PTHR43087">
    <property type="entry name" value="LYSINE/ARGININE/ORNITHINE TRANSPORT SYSTEM KINASE"/>
    <property type="match status" value="1"/>
</dbReference>
<gene>
    <name evidence="7" type="ORF">HNR42_000607</name>
</gene>
<dbReference type="Pfam" id="PF03308">
    <property type="entry name" value="MeaB"/>
    <property type="match status" value="1"/>
</dbReference>
<dbReference type="PANTHER" id="PTHR43087:SF1">
    <property type="entry name" value="LAO_AO TRANSPORT SYSTEM ATPASE"/>
    <property type="match status" value="1"/>
</dbReference>
<proteinExistence type="inferred from homology"/>
<organism evidence="7 8">
    <name type="scientific">Deinobacterium chartae</name>
    <dbReference type="NCBI Taxonomy" id="521158"/>
    <lineage>
        <taxon>Bacteria</taxon>
        <taxon>Thermotogati</taxon>
        <taxon>Deinococcota</taxon>
        <taxon>Deinococci</taxon>
        <taxon>Deinococcales</taxon>
        <taxon>Deinococcaceae</taxon>
        <taxon>Deinobacterium</taxon>
    </lineage>
</organism>